<proteinExistence type="predicted"/>
<dbReference type="RefSeq" id="WP_214378503.1">
    <property type="nucleotide sequence ID" value="NZ_CP075566.1"/>
</dbReference>
<evidence type="ECO:0000313" key="2">
    <source>
        <dbReference type="Proteomes" id="UP000681155"/>
    </source>
</evidence>
<name>A0ABX8ERE5_9PSED</name>
<reference evidence="1 2" key="1">
    <citation type="submission" date="2021-05" db="EMBL/GenBank/DDBJ databases">
        <title>Complete genome of the cytokinin-producing biocontrol strain Pseudomonas fluorescens G20-18.</title>
        <authorList>
            <person name="Nielsen T.K."/>
            <person name="Mekureyaw M.F."/>
            <person name="Hansen L.H."/>
            <person name="Nicolaisen M.H."/>
            <person name="Roitsch T.G."/>
            <person name="Hennessy R.C."/>
        </authorList>
    </citation>
    <scope>NUCLEOTIDE SEQUENCE [LARGE SCALE GENOMIC DNA]</scope>
    <source>
        <strain evidence="1 2">G20-18</strain>
    </source>
</reference>
<dbReference type="Proteomes" id="UP000681155">
    <property type="component" value="Chromosome"/>
</dbReference>
<protein>
    <submittedName>
        <fullName evidence="1">Uncharacterized protein</fullName>
    </submittedName>
</protein>
<gene>
    <name evidence="1" type="ORF">KJF94_21140</name>
</gene>
<keyword evidence="2" id="KW-1185">Reference proteome</keyword>
<evidence type="ECO:0000313" key="1">
    <source>
        <dbReference type="EMBL" id="QVW22359.1"/>
    </source>
</evidence>
<organism evidence="1 2">
    <name type="scientific">Pseudomonas hormoni</name>
    <dbReference type="NCBI Taxonomy" id="3093767"/>
    <lineage>
        <taxon>Bacteria</taxon>
        <taxon>Pseudomonadati</taxon>
        <taxon>Pseudomonadota</taxon>
        <taxon>Gammaproteobacteria</taxon>
        <taxon>Pseudomonadales</taxon>
        <taxon>Pseudomonadaceae</taxon>
        <taxon>Pseudomonas</taxon>
    </lineage>
</organism>
<sequence length="159" mass="17736">MSTNRQKSFLATLAFHGKPAAIISHSGNTAPVWGQANNGVADVLYFRCDGDTYTLYIRTEGKHFGKTIDRVENFFTTSTARNTTTFDIIGENGKVITLDQLDTDKEVIALQTRSGDLLKTEVVWTDEPKRIMLNGQSPITFGLKILERNVPYLSHPDEV</sequence>
<dbReference type="EMBL" id="CP075566">
    <property type="protein sequence ID" value="QVW22359.1"/>
    <property type="molecule type" value="Genomic_DNA"/>
</dbReference>
<accession>A0ABX8ERE5</accession>